<accession>A0AAU7E5V2</accession>
<dbReference type="EMBL" id="CP155620">
    <property type="protein sequence ID" value="XBJ28884.1"/>
    <property type="molecule type" value="Genomic_DNA"/>
</dbReference>
<feature type="region of interest" description="Disordered" evidence="1">
    <location>
        <begin position="88"/>
        <end position="111"/>
    </location>
</feature>
<evidence type="ECO:0000313" key="2">
    <source>
        <dbReference type="EMBL" id="XBJ28884.1"/>
    </source>
</evidence>
<evidence type="ECO:0000256" key="1">
    <source>
        <dbReference type="SAM" id="MobiDB-lite"/>
    </source>
</evidence>
<protein>
    <submittedName>
        <fullName evidence="2">Uncharacterized protein</fullName>
    </submittedName>
</protein>
<sequence>MQVTYKTISSYEYDVQSGIFKKVDKEVEDASGSKQSFMDMVLANQENENDVFKESFVSSNQNSFNTDSAYASKANLYAYKFKQDQGIQSEEANAQTSSKQPSVLNSILNAL</sequence>
<organism evidence="2">
    <name type="scientific">Campylobacter sp. CCS1377</name>
    <dbReference type="NCBI Taxonomy" id="3158229"/>
    <lineage>
        <taxon>Bacteria</taxon>
        <taxon>Pseudomonadati</taxon>
        <taxon>Campylobacterota</taxon>
        <taxon>Epsilonproteobacteria</taxon>
        <taxon>Campylobacterales</taxon>
        <taxon>Campylobacteraceae</taxon>
        <taxon>Campylobacter</taxon>
    </lineage>
</organism>
<dbReference type="RefSeq" id="WP_348518358.1">
    <property type="nucleotide sequence ID" value="NZ_CP155620.1"/>
</dbReference>
<name>A0AAU7E5V2_9BACT</name>
<reference evidence="2" key="1">
    <citation type="submission" date="2024-05" db="EMBL/GenBank/DDBJ databases">
        <title>Campylobacter coli isolated from environmental waters in Slovenia.</title>
        <authorList>
            <person name="Zautner A.E."/>
            <person name="Bunk B."/>
            <person name="Riedel T."/>
            <person name="Sproeer C."/>
        </authorList>
    </citation>
    <scope>NUCLEOTIDE SEQUENCE</scope>
    <source>
        <strain evidence="2">CCS1377</strain>
    </source>
</reference>
<dbReference type="AlphaFoldDB" id="A0AAU7E5V2"/>
<gene>
    <name evidence="2" type="ORF">AAH949_07295</name>
</gene>
<proteinExistence type="predicted"/>